<protein>
    <submittedName>
        <fullName evidence="1">Uncharacterized protein</fullName>
    </submittedName>
</protein>
<dbReference type="Proteomes" id="UP001157167">
    <property type="component" value="Unassembled WGS sequence"/>
</dbReference>
<name>A0ABQ6F5U2_9RHOO</name>
<evidence type="ECO:0000313" key="1">
    <source>
        <dbReference type="EMBL" id="GLT20920.1"/>
    </source>
</evidence>
<accession>A0ABQ6F5U2</accession>
<proteinExistence type="predicted"/>
<comment type="caution">
    <text evidence="1">The sequence shown here is derived from an EMBL/GenBank/DDBJ whole genome shotgun (WGS) entry which is preliminary data.</text>
</comment>
<evidence type="ECO:0000313" key="2">
    <source>
        <dbReference type="Proteomes" id="UP001157167"/>
    </source>
</evidence>
<sequence length="127" mass="14581">MTTQKSTIGRSVLFDSVHFQVVECNKSNVRTSMDGLMAILAERHRAKVCLRAQCAQEEQAANCTCVFCSAEVQRERFGATFEEMRAIDAKTAEKERAREQLRYARAMLAYERIRHDHRKSVAIRGLR</sequence>
<keyword evidence="2" id="KW-1185">Reference proteome</keyword>
<reference evidence="2" key="1">
    <citation type="journal article" date="2019" name="Int. J. Syst. Evol. Microbiol.">
        <title>The Global Catalogue of Microorganisms (GCM) 10K type strain sequencing project: providing services to taxonomists for standard genome sequencing and annotation.</title>
        <authorList>
            <consortium name="The Broad Institute Genomics Platform"/>
            <consortium name="The Broad Institute Genome Sequencing Center for Infectious Disease"/>
            <person name="Wu L."/>
            <person name="Ma J."/>
        </authorList>
    </citation>
    <scope>NUCLEOTIDE SEQUENCE [LARGE SCALE GENOMIC DNA]</scope>
    <source>
        <strain evidence="2">NBRC 102407</strain>
    </source>
</reference>
<dbReference type="EMBL" id="BSPX01000002">
    <property type="protein sequence ID" value="GLT20920.1"/>
    <property type="molecule type" value="Genomic_DNA"/>
</dbReference>
<gene>
    <name evidence="1" type="ORF">GCM10007933_03720</name>
</gene>
<dbReference type="RefSeq" id="WP_284186484.1">
    <property type="nucleotide sequence ID" value="NZ_BSPX01000002.1"/>
</dbReference>
<organism evidence="1 2">
    <name type="scientific">Zoogloea oryzae</name>
    <dbReference type="NCBI Taxonomy" id="310767"/>
    <lineage>
        <taxon>Bacteria</taxon>
        <taxon>Pseudomonadati</taxon>
        <taxon>Pseudomonadota</taxon>
        <taxon>Betaproteobacteria</taxon>
        <taxon>Rhodocyclales</taxon>
        <taxon>Zoogloeaceae</taxon>
        <taxon>Zoogloea</taxon>
    </lineage>
</organism>